<feature type="domain" description="Signal transduction histidine kinase dimerisation/phosphoacceptor" evidence="1">
    <location>
        <begin position="66"/>
        <end position="116"/>
    </location>
</feature>
<dbReference type="Pfam" id="PF00512">
    <property type="entry name" value="HisKA"/>
    <property type="match status" value="1"/>
</dbReference>
<sequence>MRREREPAPAVKPPPSAALHARMIAALAAVEAEQGGDGARELRAALEAWWRAQQEWNAHLAELFGAHHEINNALVGIRGNAQLILRSPVAEQPGVRERLEVVIRESQRIQEAVARLGDARSAFLGSDPASRAA</sequence>
<dbReference type="Gene3D" id="1.10.287.130">
    <property type="match status" value="1"/>
</dbReference>
<dbReference type="InterPro" id="IPR036097">
    <property type="entry name" value="HisK_dim/P_sf"/>
</dbReference>
<dbReference type="CDD" id="cd00082">
    <property type="entry name" value="HisKA"/>
    <property type="match status" value="1"/>
</dbReference>
<evidence type="ECO:0000313" key="3">
    <source>
        <dbReference type="Proteomes" id="UP000317716"/>
    </source>
</evidence>
<evidence type="ECO:0000313" key="2">
    <source>
        <dbReference type="EMBL" id="TMQ58923.1"/>
    </source>
</evidence>
<dbReference type="AlphaFoldDB" id="A0A538T5K3"/>
<gene>
    <name evidence="2" type="ORF">E6K72_02030</name>
</gene>
<name>A0A538T5K3_UNCEI</name>
<dbReference type="EMBL" id="VBOS01000062">
    <property type="protein sequence ID" value="TMQ58923.1"/>
    <property type="molecule type" value="Genomic_DNA"/>
</dbReference>
<dbReference type="Proteomes" id="UP000317716">
    <property type="component" value="Unassembled WGS sequence"/>
</dbReference>
<organism evidence="2 3">
    <name type="scientific">Eiseniibacteriota bacterium</name>
    <dbReference type="NCBI Taxonomy" id="2212470"/>
    <lineage>
        <taxon>Bacteria</taxon>
        <taxon>Candidatus Eiseniibacteriota</taxon>
    </lineage>
</organism>
<dbReference type="SUPFAM" id="SSF47384">
    <property type="entry name" value="Homodimeric domain of signal transducing histidine kinase"/>
    <property type="match status" value="1"/>
</dbReference>
<accession>A0A538T5K3</accession>
<comment type="caution">
    <text evidence="2">The sequence shown here is derived from an EMBL/GenBank/DDBJ whole genome shotgun (WGS) entry which is preliminary data.</text>
</comment>
<dbReference type="InterPro" id="IPR003661">
    <property type="entry name" value="HisK_dim/P_dom"/>
</dbReference>
<protein>
    <recommendedName>
        <fullName evidence="1">Signal transduction histidine kinase dimerisation/phosphoacceptor domain-containing protein</fullName>
    </recommendedName>
</protein>
<proteinExistence type="predicted"/>
<reference evidence="2 3" key="1">
    <citation type="journal article" date="2019" name="Nat. Microbiol.">
        <title>Mediterranean grassland soil C-N compound turnover is dependent on rainfall and depth, and is mediated by genomically divergent microorganisms.</title>
        <authorList>
            <person name="Diamond S."/>
            <person name="Andeer P.F."/>
            <person name="Li Z."/>
            <person name="Crits-Christoph A."/>
            <person name="Burstein D."/>
            <person name="Anantharaman K."/>
            <person name="Lane K.R."/>
            <person name="Thomas B.C."/>
            <person name="Pan C."/>
            <person name="Northen T.R."/>
            <person name="Banfield J.F."/>
        </authorList>
    </citation>
    <scope>NUCLEOTIDE SEQUENCE [LARGE SCALE GENOMIC DNA]</scope>
    <source>
        <strain evidence="2">WS_2</strain>
    </source>
</reference>
<dbReference type="GO" id="GO:0000155">
    <property type="term" value="F:phosphorelay sensor kinase activity"/>
    <property type="evidence" value="ECO:0007669"/>
    <property type="project" value="InterPro"/>
</dbReference>
<evidence type="ECO:0000259" key="1">
    <source>
        <dbReference type="Pfam" id="PF00512"/>
    </source>
</evidence>